<organism evidence="1 2">
    <name type="scientific">Peronospora belbahrii</name>
    <dbReference type="NCBI Taxonomy" id="622444"/>
    <lineage>
        <taxon>Eukaryota</taxon>
        <taxon>Sar</taxon>
        <taxon>Stramenopiles</taxon>
        <taxon>Oomycota</taxon>
        <taxon>Peronosporomycetes</taxon>
        <taxon>Peronosporales</taxon>
        <taxon>Peronosporaceae</taxon>
        <taxon>Peronospora</taxon>
    </lineage>
</organism>
<evidence type="ECO:0000313" key="2">
    <source>
        <dbReference type="Proteomes" id="UP001160483"/>
    </source>
</evidence>
<name>A0AAU9KTF7_9STRA</name>
<reference evidence="1" key="1">
    <citation type="submission" date="2021-11" db="EMBL/GenBank/DDBJ databases">
        <authorList>
            <person name="Islam A."/>
            <person name="Islam S."/>
            <person name="Flora M.S."/>
            <person name="Rahman M."/>
            <person name="Ziaur R.M."/>
            <person name="Epstein J.H."/>
            <person name="Hassan M."/>
            <person name="Klassen M."/>
            <person name="Woodard K."/>
            <person name="Webb A."/>
            <person name="Webby R.J."/>
            <person name="El Zowalaty M.E."/>
        </authorList>
    </citation>
    <scope>NUCLEOTIDE SEQUENCE</scope>
    <source>
        <strain evidence="1">Pbs3</strain>
    </source>
</reference>
<evidence type="ECO:0008006" key="3">
    <source>
        <dbReference type="Google" id="ProtNLM"/>
    </source>
</evidence>
<accession>A0AAU9KTF7</accession>
<proteinExistence type="predicted"/>
<dbReference type="Proteomes" id="UP001160483">
    <property type="component" value="Unassembled WGS sequence"/>
</dbReference>
<dbReference type="EMBL" id="CAKKTJ010000176">
    <property type="protein sequence ID" value="CAH0477547.1"/>
    <property type="molecule type" value="Genomic_DNA"/>
</dbReference>
<dbReference type="AlphaFoldDB" id="A0AAU9KTF7"/>
<gene>
    <name evidence="1" type="ORF">PBS003_LOCUS4291</name>
</gene>
<comment type="caution">
    <text evidence="1">The sequence shown here is derived from an EMBL/GenBank/DDBJ whole genome shotgun (WGS) entry which is preliminary data.</text>
</comment>
<protein>
    <recommendedName>
        <fullName evidence="3">Retrotransposon gag domain-containing protein</fullName>
    </recommendedName>
</protein>
<evidence type="ECO:0000313" key="1">
    <source>
        <dbReference type="EMBL" id="CAH0477547.1"/>
    </source>
</evidence>
<sequence>MSTLPIQGAEGGMLDHDDFQHLTSFKWESLLRLANVAGITSVVAMLKDTPERLQRVATPGLCQPRARRFASASLNSRGCHREWVLGKLVADPGYFLDMKALKDDLSLAFESPQDEHHHLSAFLALKQGRLSMLDYIQQARHLRPVSSPI</sequence>